<reference evidence="1" key="1">
    <citation type="journal article" date="2015" name="Nature">
        <title>Complex archaea that bridge the gap between prokaryotes and eukaryotes.</title>
        <authorList>
            <person name="Spang A."/>
            <person name="Saw J.H."/>
            <person name="Jorgensen S.L."/>
            <person name="Zaremba-Niedzwiedzka K."/>
            <person name="Martijn J."/>
            <person name="Lind A.E."/>
            <person name="van Eijk R."/>
            <person name="Schleper C."/>
            <person name="Guy L."/>
            <person name="Ettema T.J."/>
        </authorList>
    </citation>
    <scope>NUCLEOTIDE SEQUENCE</scope>
</reference>
<name>A0A0F9N601_9ZZZZ</name>
<dbReference type="AlphaFoldDB" id="A0A0F9N601"/>
<proteinExistence type="predicted"/>
<dbReference type="EMBL" id="LAZR01008739">
    <property type="protein sequence ID" value="KKM76832.1"/>
    <property type="molecule type" value="Genomic_DNA"/>
</dbReference>
<feature type="non-terminal residue" evidence="1">
    <location>
        <position position="1"/>
    </location>
</feature>
<organism evidence="1">
    <name type="scientific">marine sediment metagenome</name>
    <dbReference type="NCBI Taxonomy" id="412755"/>
    <lineage>
        <taxon>unclassified sequences</taxon>
        <taxon>metagenomes</taxon>
        <taxon>ecological metagenomes</taxon>
    </lineage>
</organism>
<protein>
    <submittedName>
        <fullName evidence="1">Uncharacterized protein</fullName>
    </submittedName>
</protein>
<gene>
    <name evidence="1" type="ORF">LCGC14_1376230</name>
</gene>
<accession>A0A0F9N601</accession>
<sequence>VEERTQEVKDLITPELLQHLVALGENEVILPLRVKREDVRNVKAVKLSDREVETVAQVQAYLFDRGYLRDNTFASLFVYCFNLAFTQHKLIADAEAREEAEAP</sequence>
<comment type="caution">
    <text evidence="1">The sequence shown here is derived from an EMBL/GenBank/DDBJ whole genome shotgun (WGS) entry which is preliminary data.</text>
</comment>
<evidence type="ECO:0000313" key="1">
    <source>
        <dbReference type="EMBL" id="KKM76832.1"/>
    </source>
</evidence>